<keyword evidence="11" id="KW-1185">Reference proteome</keyword>
<keyword evidence="5" id="KW-0571">Peptide transport</keyword>
<feature type="transmembrane region" description="Helical" evidence="9">
    <location>
        <begin position="587"/>
        <end position="607"/>
    </location>
</feature>
<evidence type="ECO:0000256" key="7">
    <source>
        <dbReference type="ARBA" id="ARBA00022989"/>
    </source>
</evidence>
<feature type="transmembrane region" description="Helical" evidence="9">
    <location>
        <begin position="463"/>
        <end position="483"/>
    </location>
</feature>
<feature type="transmembrane region" description="Helical" evidence="9">
    <location>
        <begin position="115"/>
        <end position="135"/>
    </location>
</feature>
<keyword evidence="6" id="KW-0653">Protein transport</keyword>
<evidence type="ECO:0000256" key="3">
    <source>
        <dbReference type="ARBA" id="ARBA00022448"/>
    </source>
</evidence>
<comment type="subcellular location">
    <subcellularLocation>
        <location evidence="1">Membrane</location>
        <topology evidence="1">Multi-pass membrane protein</topology>
    </subcellularLocation>
</comment>
<evidence type="ECO:0000256" key="4">
    <source>
        <dbReference type="ARBA" id="ARBA00022692"/>
    </source>
</evidence>
<dbReference type="EMBL" id="KB467831">
    <property type="protein sequence ID" value="PCH33359.1"/>
    <property type="molecule type" value="Genomic_DNA"/>
</dbReference>
<dbReference type="Pfam" id="PF03169">
    <property type="entry name" value="OPT"/>
    <property type="match status" value="1"/>
</dbReference>
<keyword evidence="8 9" id="KW-0472">Membrane</keyword>
<dbReference type="NCBIfam" id="TIGR00728">
    <property type="entry name" value="OPT_sfam"/>
    <property type="match status" value="1"/>
</dbReference>
<feature type="transmembrane region" description="Helical" evidence="9">
    <location>
        <begin position="147"/>
        <end position="168"/>
    </location>
</feature>
<feature type="transmembrane region" description="Helical" evidence="9">
    <location>
        <begin position="410"/>
        <end position="430"/>
    </location>
</feature>
<evidence type="ECO:0000256" key="9">
    <source>
        <dbReference type="SAM" id="Phobius"/>
    </source>
</evidence>
<feature type="transmembrane region" description="Helical" evidence="9">
    <location>
        <begin position="39"/>
        <end position="58"/>
    </location>
</feature>
<dbReference type="GO" id="GO:0016020">
    <property type="term" value="C:membrane"/>
    <property type="evidence" value="ECO:0007669"/>
    <property type="project" value="UniProtKB-SubCell"/>
</dbReference>
<feature type="transmembrane region" description="Helical" evidence="9">
    <location>
        <begin position="247"/>
        <end position="266"/>
    </location>
</feature>
<feature type="transmembrane region" description="Helical" evidence="9">
    <location>
        <begin position="627"/>
        <end position="652"/>
    </location>
</feature>
<feature type="transmembrane region" description="Helical" evidence="9">
    <location>
        <begin position="354"/>
        <end position="377"/>
    </location>
</feature>
<dbReference type="NCBIfam" id="TIGR00727">
    <property type="entry name" value="ISP4_OPT"/>
    <property type="match status" value="1"/>
</dbReference>
<dbReference type="AlphaFoldDB" id="A0A2H3J3P2"/>
<evidence type="ECO:0000256" key="8">
    <source>
        <dbReference type="ARBA" id="ARBA00023136"/>
    </source>
</evidence>
<comment type="similarity">
    <text evidence="2">Belongs to the oligopeptide OPT transporter family.</text>
</comment>
<feature type="transmembrane region" description="Helical" evidence="9">
    <location>
        <begin position="664"/>
        <end position="687"/>
    </location>
</feature>
<dbReference type="InterPro" id="IPR004813">
    <property type="entry name" value="OPT"/>
</dbReference>
<evidence type="ECO:0000256" key="5">
    <source>
        <dbReference type="ARBA" id="ARBA00022856"/>
    </source>
</evidence>
<proteinExistence type="inferred from homology"/>
<keyword evidence="3" id="KW-0813">Transport</keyword>
<dbReference type="OMA" id="DWTQITW"/>
<dbReference type="Proteomes" id="UP000218811">
    <property type="component" value="Unassembled WGS sequence"/>
</dbReference>
<name>A0A2H3J3P2_WOLCO</name>
<feature type="transmembrane region" description="Helical" evidence="9">
    <location>
        <begin position="518"/>
        <end position="537"/>
    </location>
</feature>
<evidence type="ECO:0000313" key="10">
    <source>
        <dbReference type="EMBL" id="PCH33359.1"/>
    </source>
</evidence>
<reference evidence="10 11" key="1">
    <citation type="journal article" date="2012" name="Science">
        <title>The Paleozoic origin of enzymatic lignin decomposition reconstructed from 31 fungal genomes.</title>
        <authorList>
            <person name="Floudas D."/>
            <person name="Binder M."/>
            <person name="Riley R."/>
            <person name="Barry K."/>
            <person name="Blanchette R.A."/>
            <person name="Henrissat B."/>
            <person name="Martinez A.T."/>
            <person name="Otillar R."/>
            <person name="Spatafora J.W."/>
            <person name="Yadav J.S."/>
            <person name="Aerts A."/>
            <person name="Benoit I."/>
            <person name="Boyd A."/>
            <person name="Carlson A."/>
            <person name="Copeland A."/>
            <person name="Coutinho P.M."/>
            <person name="de Vries R.P."/>
            <person name="Ferreira P."/>
            <person name="Findley K."/>
            <person name="Foster B."/>
            <person name="Gaskell J."/>
            <person name="Glotzer D."/>
            <person name="Gorecki P."/>
            <person name="Heitman J."/>
            <person name="Hesse C."/>
            <person name="Hori C."/>
            <person name="Igarashi K."/>
            <person name="Jurgens J.A."/>
            <person name="Kallen N."/>
            <person name="Kersten P."/>
            <person name="Kohler A."/>
            <person name="Kuees U."/>
            <person name="Kumar T.K.A."/>
            <person name="Kuo A."/>
            <person name="LaButti K."/>
            <person name="Larrondo L.F."/>
            <person name="Lindquist E."/>
            <person name="Ling A."/>
            <person name="Lombard V."/>
            <person name="Lucas S."/>
            <person name="Lundell T."/>
            <person name="Martin R."/>
            <person name="McLaughlin D.J."/>
            <person name="Morgenstern I."/>
            <person name="Morin E."/>
            <person name="Murat C."/>
            <person name="Nagy L.G."/>
            <person name="Nolan M."/>
            <person name="Ohm R.A."/>
            <person name="Patyshakuliyeva A."/>
            <person name="Rokas A."/>
            <person name="Ruiz-Duenas F.J."/>
            <person name="Sabat G."/>
            <person name="Salamov A."/>
            <person name="Samejima M."/>
            <person name="Schmutz J."/>
            <person name="Slot J.C."/>
            <person name="St John F."/>
            <person name="Stenlid J."/>
            <person name="Sun H."/>
            <person name="Sun S."/>
            <person name="Syed K."/>
            <person name="Tsang A."/>
            <person name="Wiebenga A."/>
            <person name="Young D."/>
            <person name="Pisabarro A."/>
            <person name="Eastwood D.C."/>
            <person name="Martin F."/>
            <person name="Cullen D."/>
            <person name="Grigoriev I.V."/>
            <person name="Hibbett D.S."/>
        </authorList>
    </citation>
    <scope>NUCLEOTIDE SEQUENCE [LARGE SCALE GENOMIC DNA]</scope>
    <source>
        <strain evidence="10 11">MD-104</strain>
    </source>
</reference>
<dbReference type="GO" id="GO:0035673">
    <property type="term" value="F:oligopeptide transmembrane transporter activity"/>
    <property type="evidence" value="ECO:0007669"/>
    <property type="project" value="InterPro"/>
</dbReference>
<keyword evidence="7 9" id="KW-1133">Transmembrane helix</keyword>
<evidence type="ECO:0000256" key="1">
    <source>
        <dbReference type="ARBA" id="ARBA00004141"/>
    </source>
</evidence>
<feature type="transmembrane region" description="Helical" evidence="9">
    <location>
        <begin position="436"/>
        <end position="456"/>
    </location>
</feature>
<gene>
    <name evidence="10" type="ORF">WOLCODRAFT_86716</name>
</gene>
<keyword evidence="4 9" id="KW-0812">Transmembrane</keyword>
<accession>A0A2H3J3P2</accession>
<protein>
    <submittedName>
        <fullName evidence="10">OPT oligopeptide transporter</fullName>
    </submittedName>
</protein>
<dbReference type="PANTHER" id="PTHR22601">
    <property type="entry name" value="ISP4 LIKE PROTEIN"/>
    <property type="match status" value="1"/>
</dbReference>
<evidence type="ECO:0000313" key="11">
    <source>
        <dbReference type="Proteomes" id="UP000218811"/>
    </source>
</evidence>
<dbReference type="InterPro" id="IPR004648">
    <property type="entry name" value="Oligpept_transpt"/>
</dbReference>
<organism evidence="10 11">
    <name type="scientific">Wolfiporia cocos (strain MD-104)</name>
    <name type="common">Brown rot fungus</name>
    <dbReference type="NCBI Taxonomy" id="742152"/>
    <lineage>
        <taxon>Eukaryota</taxon>
        <taxon>Fungi</taxon>
        <taxon>Dikarya</taxon>
        <taxon>Basidiomycota</taxon>
        <taxon>Agaricomycotina</taxon>
        <taxon>Agaricomycetes</taxon>
        <taxon>Polyporales</taxon>
        <taxon>Phaeolaceae</taxon>
        <taxon>Wolfiporia</taxon>
    </lineage>
</organism>
<dbReference type="OrthoDB" id="9986677at2759"/>
<dbReference type="GO" id="GO:0015031">
    <property type="term" value="P:protein transport"/>
    <property type="evidence" value="ECO:0007669"/>
    <property type="project" value="UniProtKB-KW"/>
</dbReference>
<evidence type="ECO:0000256" key="2">
    <source>
        <dbReference type="ARBA" id="ARBA00008807"/>
    </source>
</evidence>
<feature type="transmembrane region" description="Helical" evidence="9">
    <location>
        <begin position="278"/>
        <end position="297"/>
    </location>
</feature>
<sequence length="723" mass="82435">MDYDFDELTEEEEDSPYPEVRASVSNIDDTEMPALTIRMWFVGLILTFIAAAANMFFYMRQPAPDISTTLIVLVSHPIGKFLARVMPIRTFRVPRFLGGGEFSLNPGPWNIKEHALVYMMANVATGTPYAIQATISIDVSYGLKLGYWFNTVLILATQLTGFGLAGFCKRLLVWPASMVWPQNLIMCALLNTLHAEEDEPRGGISRFRYLCYVGTGAFFWYFLPGYLFTALSVFSWPCWIAPNNVPVNQLFGFESGLGMGFVTFDWTQISWITSPMMVPWWAQVQIFAGFVIFYWIITPALYYTNVWDMAYFPMISDDMFDRFGISYNVSRVLDSQGNFDNVAYDAYSPLYLPAAYVVVYLLAFALATCAIVHTALYHGPELWKGIKRTAIEQDDIHAKLMRAYPEVPSWWYLVSFVGFFCLAIVAVEVWHTEAPVWFLVLAVLIPIMYIIPSGYINSITGQIISINILAQIIPGVVLPGQPIPNMIFKSYALQTLSEGSRFVQDMKLGHYIKVPPRATFIVQLVSTLLVAFIQCGMQQWMFDKVPHICSPNQKYDLTCPHNQVFFEASVLWGVIGPTRQFGKGSMYYPELFAVIVGAVLPIPFWLWQRKYPDSWVRYLNTLLILNSISSIPPATGINYSSWFMVGCIFMFYLRRHRVEWWSKFNYVTSAALDSGTIISLLFIFFVLEFPKGGFFLNWWGNTVWQKTADYNHVPFKTPPLGGI</sequence>
<evidence type="ECO:0000256" key="6">
    <source>
        <dbReference type="ARBA" id="ARBA00022927"/>
    </source>
</evidence>